<dbReference type="EMBL" id="SMKQ01000008">
    <property type="protein sequence ID" value="TDD54551.1"/>
    <property type="molecule type" value="Genomic_DNA"/>
</dbReference>
<accession>A0A4R4Z8D2</accession>
<name>A0A4R4Z8D2_9ACTN</name>
<dbReference type="AlphaFoldDB" id="A0A4R4Z8D2"/>
<dbReference type="Proteomes" id="UP000295302">
    <property type="component" value="Unassembled WGS sequence"/>
</dbReference>
<protein>
    <submittedName>
        <fullName evidence="2">Uncharacterized protein</fullName>
    </submittedName>
</protein>
<keyword evidence="3" id="KW-1185">Reference proteome</keyword>
<dbReference type="RefSeq" id="WP_132609135.1">
    <property type="nucleotide sequence ID" value="NZ_SMKQ01000008.1"/>
</dbReference>
<gene>
    <name evidence="2" type="ORF">E1286_05000</name>
</gene>
<evidence type="ECO:0000313" key="3">
    <source>
        <dbReference type="Proteomes" id="UP000295302"/>
    </source>
</evidence>
<comment type="caution">
    <text evidence="2">The sequence shown here is derived from an EMBL/GenBank/DDBJ whole genome shotgun (WGS) entry which is preliminary data.</text>
</comment>
<evidence type="ECO:0000313" key="2">
    <source>
        <dbReference type="EMBL" id="TDD54551.1"/>
    </source>
</evidence>
<reference evidence="2 3" key="1">
    <citation type="submission" date="2019-03" db="EMBL/GenBank/DDBJ databases">
        <title>Draft genome sequences of novel Actinobacteria.</title>
        <authorList>
            <person name="Sahin N."/>
            <person name="Ay H."/>
            <person name="Saygin H."/>
        </authorList>
    </citation>
    <scope>NUCLEOTIDE SEQUENCE [LARGE SCALE GENOMIC DNA]</scope>
    <source>
        <strain evidence="2 3">CH32</strain>
    </source>
</reference>
<organism evidence="2 3">
    <name type="scientific">Nonomuraea terrae</name>
    <dbReference type="NCBI Taxonomy" id="2530383"/>
    <lineage>
        <taxon>Bacteria</taxon>
        <taxon>Bacillati</taxon>
        <taxon>Actinomycetota</taxon>
        <taxon>Actinomycetes</taxon>
        <taxon>Streptosporangiales</taxon>
        <taxon>Streptosporangiaceae</taxon>
        <taxon>Nonomuraea</taxon>
    </lineage>
</organism>
<proteinExistence type="predicted"/>
<sequence length="93" mass="10214">MTKTDLPDLNEATRAAVAALAHRVRERDALDDRPDADLFATEFLTALRGQGWRPTAARPSQPWTEQIGPPPRPETARRGADLARAALRGEEVS</sequence>
<dbReference type="OrthoDB" id="9863772at2"/>
<evidence type="ECO:0000256" key="1">
    <source>
        <dbReference type="SAM" id="MobiDB-lite"/>
    </source>
</evidence>
<feature type="region of interest" description="Disordered" evidence="1">
    <location>
        <begin position="50"/>
        <end position="79"/>
    </location>
</feature>